<dbReference type="InterPro" id="IPR044146">
    <property type="entry name" value="S1_Tex"/>
</dbReference>
<evidence type="ECO:0000313" key="3">
    <source>
        <dbReference type="EMBL" id="ALN80303.1"/>
    </source>
</evidence>
<dbReference type="SMART" id="SM00316">
    <property type="entry name" value="S1"/>
    <property type="match status" value="1"/>
</dbReference>
<dbReference type="Pfam" id="PF22706">
    <property type="entry name" value="Tex_central_region"/>
    <property type="match status" value="1"/>
</dbReference>
<dbReference type="InterPro" id="IPR032639">
    <property type="entry name" value="Tex_YqgF"/>
</dbReference>
<dbReference type="STRING" id="84531.LA76x_2164"/>
<feature type="domain" description="S1 motif" evidence="2">
    <location>
        <begin position="660"/>
        <end position="729"/>
    </location>
</feature>
<feature type="region of interest" description="Disordered" evidence="1">
    <location>
        <begin position="730"/>
        <end position="782"/>
    </location>
</feature>
<dbReference type="RefSeq" id="WP_057917657.1">
    <property type="nucleotide sequence ID" value="NZ_CP011129.1"/>
</dbReference>
<dbReference type="GO" id="GO:0003729">
    <property type="term" value="F:mRNA binding"/>
    <property type="evidence" value="ECO:0007669"/>
    <property type="project" value="UniProtKB-ARBA"/>
</dbReference>
<dbReference type="PANTHER" id="PTHR10724">
    <property type="entry name" value="30S RIBOSOMAL PROTEIN S1"/>
    <property type="match status" value="1"/>
</dbReference>
<feature type="compositionally biased region" description="Low complexity" evidence="1">
    <location>
        <begin position="769"/>
        <end position="782"/>
    </location>
</feature>
<accession>A0A0S2F9S1</accession>
<dbReference type="InterPro" id="IPR023319">
    <property type="entry name" value="Tex-like_HTH_dom_sf"/>
</dbReference>
<dbReference type="PROSITE" id="PS50126">
    <property type="entry name" value="S1"/>
    <property type="match status" value="1"/>
</dbReference>
<dbReference type="KEGG" id="lab:LA76x_2164"/>
<gene>
    <name evidence="3" type="ORF">LA76x_2164</name>
</gene>
<dbReference type="EMBL" id="CP011129">
    <property type="protein sequence ID" value="ALN80303.1"/>
    <property type="molecule type" value="Genomic_DNA"/>
</dbReference>
<keyword evidence="4" id="KW-1185">Reference proteome</keyword>
<dbReference type="CDD" id="cd05685">
    <property type="entry name" value="S1_Tex"/>
    <property type="match status" value="1"/>
</dbReference>
<evidence type="ECO:0000256" key="1">
    <source>
        <dbReference type="SAM" id="MobiDB-lite"/>
    </source>
</evidence>
<evidence type="ECO:0000259" key="2">
    <source>
        <dbReference type="PROSITE" id="PS50126"/>
    </source>
</evidence>
<dbReference type="FunFam" id="1.10.10.650:FF:000001">
    <property type="entry name" value="S1 RNA-binding domain 1"/>
    <property type="match status" value="1"/>
</dbReference>
<evidence type="ECO:0000313" key="4">
    <source>
        <dbReference type="Proteomes" id="UP000060787"/>
    </source>
</evidence>
<dbReference type="SUPFAM" id="SSF47781">
    <property type="entry name" value="RuvA domain 2-like"/>
    <property type="match status" value="2"/>
</dbReference>
<dbReference type="Pfam" id="PF17674">
    <property type="entry name" value="HHH_9"/>
    <property type="match status" value="1"/>
</dbReference>
<dbReference type="InterPro" id="IPR010994">
    <property type="entry name" value="RuvA_2-like"/>
</dbReference>
<dbReference type="Gene3D" id="1.10.150.310">
    <property type="entry name" value="Tex RuvX-like domain-like"/>
    <property type="match status" value="1"/>
</dbReference>
<dbReference type="InterPro" id="IPR041692">
    <property type="entry name" value="HHH_9"/>
</dbReference>
<name>A0A0S2F9S1_LYSAN</name>
<dbReference type="Gene3D" id="3.30.420.140">
    <property type="entry name" value="YqgF/RNase H-like domain"/>
    <property type="match status" value="1"/>
</dbReference>
<dbReference type="Gene3D" id="2.40.50.140">
    <property type="entry name" value="Nucleic acid-binding proteins"/>
    <property type="match status" value="1"/>
</dbReference>
<dbReference type="PATRIC" id="fig|84531.7.peg.1642"/>
<dbReference type="InterPro" id="IPR006641">
    <property type="entry name" value="YqgF/RNaseH-like_dom"/>
</dbReference>
<dbReference type="GO" id="GO:0006412">
    <property type="term" value="P:translation"/>
    <property type="evidence" value="ECO:0007669"/>
    <property type="project" value="TreeGrafter"/>
</dbReference>
<dbReference type="InterPro" id="IPR012340">
    <property type="entry name" value="NA-bd_OB-fold"/>
</dbReference>
<dbReference type="InterPro" id="IPR023323">
    <property type="entry name" value="Tex-like_dom_sf"/>
</dbReference>
<dbReference type="SMART" id="SM00732">
    <property type="entry name" value="YqgFc"/>
    <property type="match status" value="1"/>
</dbReference>
<dbReference type="FunFam" id="2.40.50.140:FF:000051">
    <property type="entry name" value="RNA-binding transcriptional accessory protein"/>
    <property type="match status" value="1"/>
</dbReference>
<dbReference type="GO" id="GO:0006139">
    <property type="term" value="P:nucleobase-containing compound metabolic process"/>
    <property type="evidence" value="ECO:0007669"/>
    <property type="project" value="InterPro"/>
</dbReference>
<dbReference type="InterPro" id="IPR037027">
    <property type="entry name" value="YqgF/RNaseH-like_dom_sf"/>
</dbReference>
<organism evidence="3 4">
    <name type="scientific">Lysobacter antibioticus</name>
    <dbReference type="NCBI Taxonomy" id="84531"/>
    <lineage>
        <taxon>Bacteria</taxon>
        <taxon>Pseudomonadati</taxon>
        <taxon>Pseudomonadota</taxon>
        <taxon>Gammaproteobacteria</taxon>
        <taxon>Lysobacterales</taxon>
        <taxon>Lysobacteraceae</taxon>
        <taxon>Lysobacter</taxon>
    </lineage>
</organism>
<dbReference type="Gene3D" id="1.10.10.650">
    <property type="entry name" value="RuvA domain 2-like"/>
    <property type="match status" value="1"/>
</dbReference>
<dbReference type="Pfam" id="PF16921">
    <property type="entry name" value="Tex_YqgF"/>
    <property type="match status" value="1"/>
</dbReference>
<dbReference type="FunFam" id="3.30.420.140:FF:000001">
    <property type="entry name" value="RNA-binding transcriptional accessory protein"/>
    <property type="match status" value="1"/>
</dbReference>
<dbReference type="GO" id="GO:0005829">
    <property type="term" value="C:cytosol"/>
    <property type="evidence" value="ECO:0007669"/>
    <property type="project" value="TreeGrafter"/>
</dbReference>
<dbReference type="FunFam" id="1.10.150.310:FF:000001">
    <property type="entry name" value="RNA-binding transcriptional accessory protein"/>
    <property type="match status" value="1"/>
</dbReference>
<dbReference type="InterPro" id="IPR055179">
    <property type="entry name" value="Tex-like_central_region"/>
</dbReference>
<dbReference type="SUPFAM" id="SSF158832">
    <property type="entry name" value="Tex N-terminal region-like"/>
    <property type="match status" value="1"/>
</dbReference>
<proteinExistence type="predicted"/>
<dbReference type="KEGG" id="laq:GLA29479_1669"/>
<sequence length="798" mass="86730">MQDQNTQSAQIANKIAKLIAVEIGAQTAQALSAIALLDEGATVPFIARYRKEVTGGLDDIQLRDLESRLRYLRELEDRRAAVLESIAEQGKLTDELRGDIEAADSKARLEDLYLPYKPKRRTKAQIAREAGLEPLADGLLADPTLSPEAYAAGFVSEEKQVADVKAALEGARAILMERWGEDARLVGELRGWLTEVGVIRARVAEGKEAEGAKYRDYFDHAESLAKIPSHRLLALFRARREEVLFLELDPGTDAEAGHAYGEGRVALNAGISDQGRAADRWLLDACRLTWRAKLHLHLLLDLFGQAREKAEAEAIDVFGDNLKDLLLAAPAGPRAVLGLDPGLRTGVKVAVVDATGKFVAHDTIYPHEPRKQWDQSLHTLRALCIKHGVELIAIGNGTASRETDKLAADLIKLMPEAKLTKAVVSEAGASVYSASEFASKEFPDLDVSIRGAVSIARRLQDPLAELVKIEPKAIGVGQYQHDVDQYRLARALDARVEDCVNAVGVYVNTASAALLARVSGLSSTVAENIVRHRDENGPFASRKALLKVPRLGDKTFEQCAGFLRIVDGEQPLDASSVHPEAYPVVERIVQQCGREVKQLLADPQFVRGLKPEAFTDEKFGVPTVRDILKEMEKPGRDPRPEFKAARFADGVEDLKDLQVGMILEGVISNVAAFGAFVDIGVHQDGLIHISALSDKYVKDPREVVKAGDVVKVRVLEVDIPRKRIALTRRLDDAVPAPRPPGAGAERNERGDRSGGRGNDPRGGRRDAPPARGGSFAPKAAAPMGGALADAFARAKQKP</sequence>
<dbReference type="SUPFAM" id="SSF53098">
    <property type="entry name" value="Ribonuclease H-like"/>
    <property type="match status" value="1"/>
</dbReference>
<dbReference type="Pfam" id="PF09371">
    <property type="entry name" value="Tex_N"/>
    <property type="match status" value="1"/>
</dbReference>
<feature type="compositionally biased region" description="Basic and acidic residues" evidence="1">
    <location>
        <begin position="745"/>
        <end position="768"/>
    </location>
</feature>
<dbReference type="Pfam" id="PF12836">
    <property type="entry name" value="HHH_3"/>
    <property type="match status" value="1"/>
</dbReference>
<dbReference type="Gene3D" id="1.10.3500.10">
    <property type="entry name" value="Tex N-terminal region-like"/>
    <property type="match status" value="1"/>
</dbReference>
<reference evidence="3 4" key="1">
    <citation type="journal article" date="2015" name="BMC Genomics">
        <title>Comparative genomics and metabolic profiling of the genus Lysobacter.</title>
        <authorList>
            <person name="de Bruijn I."/>
            <person name="Cheng X."/>
            <person name="de Jager V."/>
            <person name="Exposito R.G."/>
            <person name="Watrous J."/>
            <person name="Patel N."/>
            <person name="Postma J."/>
            <person name="Dorrestein P.C."/>
            <person name="Kobayashi D."/>
            <person name="Raaijmakers J.M."/>
        </authorList>
    </citation>
    <scope>NUCLEOTIDE SEQUENCE [LARGE SCALE GENOMIC DNA]</scope>
    <source>
        <strain evidence="3 4">76</strain>
    </source>
</reference>
<dbReference type="Pfam" id="PF00575">
    <property type="entry name" value="S1"/>
    <property type="match status" value="1"/>
</dbReference>
<dbReference type="eggNOG" id="COG2183">
    <property type="taxonomic scope" value="Bacteria"/>
</dbReference>
<dbReference type="InterPro" id="IPR050437">
    <property type="entry name" value="Ribos_protein_bS1-like"/>
</dbReference>
<protein>
    <recommendedName>
        <fullName evidence="2">S1 motif domain-containing protein</fullName>
    </recommendedName>
</protein>
<dbReference type="InterPro" id="IPR012337">
    <property type="entry name" value="RNaseH-like_sf"/>
</dbReference>
<dbReference type="AlphaFoldDB" id="A0A0S2F9S1"/>
<dbReference type="GO" id="GO:0003735">
    <property type="term" value="F:structural constituent of ribosome"/>
    <property type="evidence" value="ECO:0007669"/>
    <property type="project" value="TreeGrafter"/>
</dbReference>
<dbReference type="PANTHER" id="PTHR10724:SF10">
    <property type="entry name" value="S1 RNA-BINDING DOMAIN-CONTAINING PROTEIN 1"/>
    <property type="match status" value="1"/>
</dbReference>
<dbReference type="InterPro" id="IPR003029">
    <property type="entry name" value="S1_domain"/>
</dbReference>
<dbReference type="SUPFAM" id="SSF50249">
    <property type="entry name" value="Nucleic acid-binding proteins"/>
    <property type="match status" value="1"/>
</dbReference>
<dbReference type="OrthoDB" id="9804714at2"/>
<dbReference type="Proteomes" id="UP000060787">
    <property type="component" value="Chromosome"/>
</dbReference>
<dbReference type="InterPro" id="IPR018974">
    <property type="entry name" value="Tex-like_N"/>
</dbReference>